<keyword evidence="9" id="KW-1185">Reference proteome</keyword>
<evidence type="ECO:0000256" key="3">
    <source>
        <dbReference type="ARBA" id="ARBA00022640"/>
    </source>
</evidence>
<evidence type="ECO:0000313" key="9">
    <source>
        <dbReference type="Proteomes" id="UP000467840"/>
    </source>
</evidence>
<sequence length="252" mass="28141">MDITENPITSQLTVFTFIANTSTQNFPAMALANLNGITETLPTIPKLISKQKTPKRTEVIGLLGKKQVNFEQGHPLQTTRRLALGLASIALVGNTGNGVSLAEDNGFWQLDFPLIVSPPVNNKIANEKTGTRSFLKKGVYMANIGVEGSMYRLRKYAFDLLAMEDLIGPDTLNYVRKYLRLKSTFIYYDFDKVISAAPANDKQSLTDLANRLFDNFEELEDASRRKNLPQTESSYQGTKVILQEVMDKIPDI</sequence>
<dbReference type="Gene3D" id="1.20.120.290">
    <property type="entry name" value="Oxygen-evolving enhancer protein 3 (PsbQ), four-helix up-down bundle"/>
    <property type="match status" value="1"/>
</dbReference>
<evidence type="ECO:0000313" key="8">
    <source>
        <dbReference type="EMBL" id="KAF2314242.1"/>
    </source>
</evidence>
<dbReference type="GO" id="GO:0019898">
    <property type="term" value="C:extrinsic component of membrane"/>
    <property type="evidence" value="ECO:0007669"/>
    <property type="project" value="InterPro"/>
</dbReference>
<comment type="similarity">
    <text evidence="7">Belongs to the PsbQ family.</text>
</comment>
<evidence type="ECO:0000256" key="1">
    <source>
        <dbReference type="ARBA" id="ARBA00004334"/>
    </source>
</evidence>
<dbReference type="FunFam" id="1.20.120.290:FF:000003">
    <property type="entry name" value="Photosynthetic NDH subunit of lumenal location 3, chloroplastic"/>
    <property type="match status" value="1"/>
</dbReference>
<comment type="caution">
    <text evidence="8">The sequence shown here is derived from an EMBL/GenBank/DDBJ whole genome shotgun (WGS) entry which is preliminary data.</text>
</comment>
<gene>
    <name evidence="8" type="ORF">GH714_024424</name>
</gene>
<protein>
    <submittedName>
        <fullName evidence="8">Uncharacterized protein</fullName>
    </submittedName>
</protein>
<evidence type="ECO:0000256" key="6">
    <source>
        <dbReference type="ARBA" id="ARBA00023136"/>
    </source>
</evidence>
<evidence type="ECO:0000256" key="5">
    <source>
        <dbReference type="ARBA" id="ARBA00023078"/>
    </source>
</evidence>
<dbReference type="Pfam" id="PF05757">
    <property type="entry name" value="PsbQ"/>
    <property type="match status" value="1"/>
</dbReference>
<dbReference type="GO" id="GO:0009654">
    <property type="term" value="C:photosystem II oxygen evolving complex"/>
    <property type="evidence" value="ECO:0007669"/>
    <property type="project" value="InterPro"/>
</dbReference>
<dbReference type="EMBL" id="JAAGAX010000005">
    <property type="protein sequence ID" value="KAF2314242.1"/>
    <property type="molecule type" value="Genomic_DNA"/>
</dbReference>
<evidence type="ECO:0000256" key="7">
    <source>
        <dbReference type="ARBA" id="ARBA00035649"/>
    </source>
</evidence>
<keyword evidence="5" id="KW-0793">Thylakoid</keyword>
<accession>A0A6A6MKH4</accession>
<keyword evidence="2" id="KW-0150">Chloroplast</keyword>
<keyword evidence="6" id="KW-0472">Membrane</keyword>
<name>A0A6A6MKH4_HEVBR</name>
<dbReference type="SUPFAM" id="SSF101112">
    <property type="entry name" value="Oxygen-evolving enhancer protein 3"/>
    <property type="match status" value="1"/>
</dbReference>
<reference evidence="8 9" key="1">
    <citation type="journal article" date="2020" name="Mol. Plant">
        <title>The Chromosome-Based Rubber Tree Genome Provides New Insights into Spurge Genome Evolution and Rubber Biosynthesis.</title>
        <authorList>
            <person name="Liu J."/>
            <person name="Shi C."/>
            <person name="Shi C.C."/>
            <person name="Li W."/>
            <person name="Zhang Q.J."/>
            <person name="Zhang Y."/>
            <person name="Li K."/>
            <person name="Lu H.F."/>
            <person name="Shi C."/>
            <person name="Zhu S.T."/>
            <person name="Xiao Z.Y."/>
            <person name="Nan H."/>
            <person name="Yue Y."/>
            <person name="Zhu X.G."/>
            <person name="Wu Y."/>
            <person name="Hong X.N."/>
            <person name="Fan G.Y."/>
            <person name="Tong Y."/>
            <person name="Zhang D."/>
            <person name="Mao C.L."/>
            <person name="Liu Y.L."/>
            <person name="Hao S.J."/>
            <person name="Liu W.Q."/>
            <person name="Lv M.Q."/>
            <person name="Zhang H.B."/>
            <person name="Liu Y."/>
            <person name="Hu-Tang G.R."/>
            <person name="Wang J.P."/>
            <person name="Wang J.H."/>
            <person name="Sun Y.H."/>
            <person name="Ni S.B."/>
            <person name="Chen W.B."/>
            <person name="Zhang X.C."/>
            <person name="Jiao Y.N."/>
            <person name="Eichler E.E."/>
            <person name="Li G.H."/>
            <person name="Liu X."/>
            <person name="Gao L.Z."/>
        </authorList>
    </citation>
    <scope>NUCLEOTIDE SEQUENCE [LARGE SCALE GENOMIC DNA]</scope>
    <source>
        <strain evidence="9">cv. GT1</strain>
        <tissue evidence="8">Leaf</tissue>
    </source>
</reference>
<dbReference type="GO" id="GO:0009767">
    <property type="term" value="P:photosynthetic electron transport chain"/>
    <property type="evidence" value="ECO:0007669"/>
    <property type="project" value="TreeGrafter"/>
</dbReference>
<proteinExistence type="inferred from homology"/>
<dbReference type="InterPro" id="IPR054099">
    <property type="entry name" value="PSII_PsbQ_pln"/>
</dbReference>
<organism evidence="8 9">
    <name type="scientific">Hevea brasiliensis</name>
    <name type="common">Para rubber tree</name>
    <name type="synonym">Siphonia brasiliensis</name>
    <dbReference type="NCBI Taxonomy" id="3981"/>
    <lineage>
        <taxon>Eukaryota</taxon>
        <taxon>Viridiplantae</taxon>
        <taxon>Streptophyta</taxon>
        <taxon>Embryophyta</taxon>
        <taxon>Tracheophyta</taxon>
        <taxon>Spermatophyta</taxon>
        <taxon>Magnoliopsida</taxon>
        <taxon>eudicotyledons</taxon>
        <taxon>Gunneridae</taxon>
        <taxon>Pentapetalae</taxon>
        <taxon>rosids</taxon>
        <taxon>fabids</taxon>
        <taxon>Malpighiales</taxon>
        <taxon>Euphorbiaceae</taxon>
        <taxon>Crotonoideae</taxon>
        <taxon>Micrandreae</taxon>
        <taxon>Hevea</taxon>
    </lineage>
</organism>
<dbReference type="PANTHER" id="PTHR33399">
    <property type="entry name" value="OXYGEN-EVOLVING ENHANCER PROTEIN 3-1, CHLOROPLASTIC"/>
    <property type="match status" value="1"/>
</dbReference>
<keyword evidence="3" id="KW-0934">Plastid</keyword>
<comment type="subcellular location">
    <subcellularLocation>
        <location evidence="1">Plastid</location>
        <location evidence="1">Chloroplast thylakoid membrane</location>
    </subcellularLocation>
</comment>
<dbReference type="PANTHER" id="PTHR33399:SF2">
    <property type="entry name" value="PHOTOSYNTHETIC NDH SUBUNIT OF LUMENAL LOCATION 3, CHLOROPLASTIC"/>
    <property type="match status" value="1"/>
</dbReference>
<evidence type="ECO:0000256" key="4">
    <source>
        <dbReference type="ARBA" id="ARBA00022946"/>
    </source>
</evidence>
<dbReference type="InterPro" id="IPR008797">
    <property type="entry name" value="PSII_PsbQ"/>
</dbReference>
<dbReference type="GO" id="GO:0005509">
    <property type="term" value="F:calcium ion binding"/>
    <property type="evidence" value="ECO:0007669"/>
    <property type="project" value="InterPro"/>
</dbReference>
<dbReference type="InterPro" id="IPR023222">
    <property type="entry name" value="PsbQ-like_dom_sf"/>
</dbReference>
<dbReference type="AlphaFoldDB" id="A0A6A6MKH4"/>
<evidence type="ECO:0000256" key="2">
    <source>
        <dbReference type="ARBA" id="ARBA00022528"/>
    </source>
</evidence>
<keyword evidence="4" id="KW-0809">Transit peptide</keyword>
<dbReference type="GO" id="GO:0009535">
    <property type="term" value="C:chloroplast thylakoid membrane"/>
    <property type="evidence" value="ECO:0007669"/>
    <property type="project" value="UniProtKB-SubCell"/>
</dbReference>
<dbReference type="Proteomes" id="UP000467840">
    <property type="component" value="Chromosome 15"/>
</dbReference>